<dbReference type="PROSITE" id="PS50268">
    <property type="entry name" value="CADHERIN_2"/>
    <property type="match status" value="2"/>
</dbReference>
<reference evidence="2 3" key="1">
    <citation type="submission" date="2019-11" db="EMBL/GenBank/DDBJ databases">
        <title>Using colonization assays and comparative genomics to discover symbiosis behaviors and factors in Vibrio fischeri.</title>
        <authorList>
            <person name="Bongrand C."/>
            <person name="Moriano-Gutierrez S."/>
            <person name="Arevalo P."/>
            <person name="Mcfall-Ngai M."/>
            <person name="Visick K."/>
            <person name="Polz M.F."/>
            <person name="Ruby E.G."/>
        </authorList>
    </citation>
    <scope>NUCLEOTIDE SEQUENCE [LARGE SCALE GENOMIC DNA]</scope>
    <source>
        <strain evidence="3">emors.3.2</strain>
    </source>
</reference>
<dbReference type="NCBIfam" id="NF033682">
    <property type="entry name" value="retention_LapA"/>
    <property type="match status" value="1"/>
</dbReference>
<feature type="domain" description="Cadherin" evidence="1">
    <location>
        <begin position="402"/>
        <end position="510"/>
    </location>
</feature>
<gene>
    <name evidence="2" type="ORF">GNP77_16130</name>
</gene>
<evidence type="ECO:0000313" key="3">
    <source>
        <dbReference type="Proteomes" id="UP000435323"/>
    </source>
</evidence>
<comment type="caution">
    <text evidence="2">The sequence shown here is derived from an EMBL/GenBank/DDBJ whole genome shotgun (WGS) entry which is preliminary data.</text>
</comment>
<dbReference type="InterPro" id="IPR047777">
    <property type="entry name" value="LapA-like_RM"/>
</dbReference>
<dbReference type="Gene3D" id="2.60.40.10">
    <property type="entry name" value="Immunoglobulins"/>
    <property type="match status" value="5"/>
</dbReference>
<protein>
    <submittedName>
        <fullName evidence="2">Retention module-containing protein</fullName>
    </submittedName>
</protein>
<feature type="non-terminal residue" evidence="2">
    <location>
        <position position="668"/>
    </location>
</feature>
<dbReference type="InterPro" id="IPR040853">
    <property type="entry name" value="RapA2_cadherin-like"/>
</dbReference>
<feature type="domain" description="Cadherin" evidence="1">
    <location>
        <begin position="192"/>
        <end position="293"/>
    </location>
</feature>
<dbReference type="EMBL" id="WOBO01000019">
    <property type="protein sequence ID" value="MUK46893.1"/>
    <property type="molecule type" value="Genomic_DNA"/>
</dbReference>
<dbReference type="GO" id="GO:0005509">
    <property type="term" value="F:calcium ion binding"/>
    <property type="evidence" value="ECO:0007669"/>
    <property type="project" value="InterPro"/>
</dbReference>
<sequence length="668" mass="70382">MKETLIPSKVEVKTIEGDAYTLNKSGEPTKINVGQSISADDVLFTGYDAKVVVQINGKLVTIDKNCISCLDETKPEDPLQVKNVEGDIELDPNKPADDVDIAAIQDAILDGEDPTEILEATAAGESSTSANNGFITIDYRYYSKIAETDFSTSNDFSNDKDKFIDMLISERNSEDIPNLPTDPDVAPHTPGFTVEDVDTEASGQLIVSNSTNNEVYTWTITGNTVSEFGSLSINSVTGEWEYILDNDALSVQSLSNGQIKTDVFEVTVTSSSGLSSVQEVTVIIVGTNDDPIISGISTAELTEGDVGDPNPTVSEVLTVEDIDANDTHTWTILEGGSGVYGVLTINNGVWEYTLDNSRDATQALGQGDVVTETFTIEVDDGNGGTDQQEIVITINGTNDEPVISGTNSGRVVEDLIDSAEGQLIAVDADAGDSITWSVTDPSLGMFGSLTIDASGKWVYSVDNNLSATQALSNGEVQTETFEVVADDGNGGTVTHTVTVEVTGTNDLPEITDTSVITGAVEHRTTESATGDLILEDVDALDTHTWTVEANSNDDLGTFSVDANGKWTFNLNTNSASVIALGVGETLDITYVVQVEDNHGGIDSQEVTITVTGSNDGPIISGTDTGAVVEDTVAEASGQLEATDADVNDTATWSVTDGAGVYGSLTVDS</sequence>
<dbReference type="InterPro" id="IPR002126">
    <property type="entry name" value="Cadherin-like_dom"/>
</dbReference>
<dbReference type="GO" id="GO:0016020">
    <property type="term" value="C:membrane"/>
    <property type="evidence" value="ECO:0007669"/>
    <property type="project" value="InterPro"/>
</dbReference>
<organism evidence="2 3">
    <name type="scientific">Aliivibrio fischeri</name>
    <name type="common">Vibrio fischeri</name>
    <dbReference type="NCBI Taxonomy" id="668"/>
    <lineage>
        <taxon>Bacteria</taxon>
        <taxon>Pseudomonadati</taxon>
        <taxon>Pseudomonadota</taxon>
        <taxon>Gammaproteobacteria</taxon>
        <taxon>Vibrionales</taxon>
        <taxon>Vibrionaceae</taxon>
        <taxon>Aliivibrio</taxon>
    </lineage>
</organism>
<dbReference type="Pfam" id="PF17803">
    <property type="entry name" value="Cadherin_4"/>
    <property type="match status" value="3"/>
</dbReference>
<name>A0A6N3ZAF1_ALIFS</name>
<proteinExistence type="predicted"/>
<accession>A0A6N3ZAF1</accession>
<dbReference type="GO" id="GO:0007156">
    <property type="term" value="P:homophilic cell adhesion via plasma membrane adhesion molecules"/>
    <property type="evidence" value="ECO:0007669"/>
    <property type="project" value="InterPro"/>
</dbReference>
<dbReference type="RefSeq" id="WP_155658428.1">
    <property type="nucleotide sequence ID" value="NZ_WOBO01000019.1"/>
</dbReference>
<dbReference type="InterPro" id="IPR013783">
    <property type="entry name" value="Ig-like_fold"/>
</dbReference>
<evidence type="ECO:0000259" key="1">
    <source>
        <dbReference type="PROSITE" id="PS50268"/>
    </source>
</evidence>
<evidence type="ECO:0000313" key="2">
    <source>
        <dbReference type="EMBL" id="MUK46893.1"/>
    </source>
</evidence>
<dbReference type="Proteomes" id="UP000435323">
    <property type="component" value="Unassembled WGS sequence"/>
</dbReference>
<dbReference type="AlphaFoldDB" id="A0A6N3ZAF1"/>
<dbReference type="NCBIfam" id="TIGR01965">
    <property type="entry name" value="VCBS_repeat"/>
    <property type="match status" value="5"/>
</dbReference>
<dbReference type="InterPro" id="IPR010221">
    <property type="entry name" value="VCBS_dom"/>
</dbReference>